<evidence type="ECO:0000259" key="4">
    <source>
        <dbReference type="Pfam" id="PF13205"/>
    </source>
</evidence>
<keyword evidence="6" id="KW-1185">Reference proteome</keyword>
<accession>B9XMK7</accession>
<dbReference type="AlphaFoldDB" id="B9XMK7"/>
<keyword evidence="2" id="KW-1133">Transmembrane helix</keyword>
<gene>
    <name evidence="5" type="ORF">Cflav_PD2908</name>
</gene>
<dbReference type="RefSeq" id="WP_007417046.1">
    <property type="nucleotide sequence ID" value="NZ_ABOX02000035.1"/>
</dbReference>
<dbReference type="Pfam" id="PF05569">
    <property type="entry name" value="Peptidase_M56"/>
    <property type="match status" value="1"/>
</dbReference>
<protein>
    <submittedName>
        <fullName evidence="5">Peptidase M56 BlaR1</fullName>
    </submittedName>
</protein>
<feature type="domain" description="SbsA Ig-like" evidence="4">
    <location>
        <begin position="478"/>
        <end position="582"/>
    </location>
</feature>
<dbReference type="Proteomes" id="UP000003688">
    <property type="component" value="Unassembled WGS sequence"/>
</dbReference>
<feature type="transmembrane region" description="Helical" evidence="2">
    <location>
        <begin position="44"/>
        <end position="65"/>
    </location>
</feature>
<evidence type="ECO:0000256" key="1">
    <source>
        <dbReference type="ARBA" id="ARBA00022729"/>
    </source>
</evidence>
<feature type="domain" description="Peptidase M56" evidence="3">
    <location>
        <begin position="10"/>
        <end position="318"/>
    </location>
</feature>
<keyword evidence="2" id="KW-0472">Membrane</keyword>
<evidence type="ECO:0000313" key="6">
    <source>
        <dbReference type="Proteomes" id="UP000003688"/>
    </source>
</evidence>
<keyword evidence="2" id="KW-0812">Transmembrane</keyword>
<organism evidence="5 6">
    <name type="scientific">Pedosphaera parvula (strain Ellin514)</name>
    <dbReference type="NCBI Taxonomy" id="320771"/>
    <lineage>
        <taxon>Bacteria</taxon>
        <taxon>Pseudomonadati</taxon>
        <taxon>Verrucomicrobiota</taxon>
        <taxon>Pedosphaerae</taxon>
        <taxon>Pedosphaerales</taxon>
        <taxon>Pedosphaeraceae</taxon>
        <taxon>Pedosphaera</taxon>
    </lineage>
</organism>
<keyword evidence="1" id="KW-0732">Signal</keyword>
<proteinExistence type="predicted"/>
<feature type="transmembrane region" description="Helical" evidence="2">
    <location>
        <begin position="14"/>
        <end position="32"/>
    </location>
</feature>
<dbReference type="EMBL" id="ABOX02000035">
    <property type="protein sequence ID" value="EEF58906.1"/>
    <property type="molecule type" value="Genomic_DNA"/>
</dbReference>
<reference evidence="5 6" key="1">
    <citation type="journal article" date="2011" name="J. Bacteriol.">
        <title>Genome sequence of 'Pedosphaera parvula' Ellin514, an aerobic Verrucomicrobial isolate from pasture soil.</title>
        <authorList>
            <person name="Kant R."/>
            <person name="van Passel M.W."/>
            <person name="Sangwan P."/>
            <person name="Palva A."/>
            <person name="Lucas S."/>
            <person name="Copeland A."/>
            <person name="Lapidus A."/>
            <person name="Glavina Del Rio T."/>
            <person name="Dalin E."/>
            <person name="Tice H."/>
            <person name="Bruce D."/>
            <person name="Goodwin L."/>
            <person name="Pitluck S."/>
            <person name="Chertkov O."/>
            <person name="Larimer F.W."/>
            <person name="Land M.L."/>
            <person name="Hauser L."/>
            <person name="Brettin T.S."/>
            <person name="Detter J.C."/>
            <person name="Han S."/>
            <person name="de Vos W.M."/>
            <person name="Janssen P.H."/>
            <person name="Smidt H."/>
        </authorList>
    </citation>
    <scope>NUCLEOTIDE SEQUENCE [LARGE SCALE GENOMIC DNA]</scope>
    <source>
        <strain evidence="5 6">Ellin514</strain>
    </source>
</reference>
<evidence type="ECO:0000313" key="5">
    <source>
        <dbReference type="EMBL" id="EEF58906.1"/>
    </source>
</evidence>
<dbReference type="InterPro" id="IPR032812">
    <property type="entry name" value="SbsA_Ig"/>
</dbReference>
<comment type="caution">
    <text evidence="5">The sequence shown here is derived from an EMBL/GenBank/DDBJ whole genome shotgun (WGS) entry which is preliminary data.</text>
</comment>
<dbReference type="Pfam" id="PF13205">
    <property type="entry name" value="Big_5"/>
    <property type="match status" value="1"/>
</dbReference>
<dbReference type="InterPro" id="IPR052173">
    <property type="entry name" value="Beta-lactam_resp_regulator"/>
</dbReference>
<dbReference type="CDD" id="cd07341">
    <property type="entry name" value="M56_BlaR1_MecR1_like"/>
    <property type="match status" value="1"/>
</dbReference>
<dbReference type="PANTHER" id="PTHR34978:SF3">
    <property type="entry name" value="SLR0241 PROTEIN"/>
    <property type="match status" value="1"/>
</dbReference>
<dbReference type="InterPro" id="IPR008756">
    <property type="entry name" value="Peptidase_M56"/>
</dbReference>
<feature type="transmembrane region" description="Helical" evidence="2">
    <location>
        <begin position="123"/>
        <end position="141"/>
    </location>
</feature>
<evidence type="ECO:0000256" key="2">
    <source>
        <dbReference type="SAM" id="Phobius"/>
    </source>
</evidence>
<sequence length="586" mass="64247">MQAVIDYQSMLLKASWQAAALIVLVLTVQWAFGQRLSPRWRHGLWLLVVLRLALPWTIPSMFSLFNLINFSRASMAIAGLRTTSSSADSPALQTATSDLAGSTPPQVAITPAAVAPRFRVNPAWLALVWAAGAFALALYLMGTHYRLSRRIAQCRPLIDSQVMNLLEDCKQVMGVHVPVALVETAAVDGPCLFGFLRPRLLLPPGFTRGFSLDELRHVFLHELGHVKRHDIPLGWLMAWLQILHWFNPLVWLAFSRMRVDRELACDALALSHVEEADYKPYGRTIVKLLEGFGDSLRVPSLAGIVEDKQQMKERINMITKHQKAKRGTALAGLLIVGLGLLTLTDAQTADKPSAARTGAETAPPKIVATSPLIGAKDVDPALTEITVTFDQDMGRGMSWTGGGPDFPQSPEGKRAKWRDKRTCVLPVKLESGHYYRMGINSTSYQNFRSATGMAAPPSAIYFTTQGASDALTARTLVPQVVRIEPSNKAQNVSPTLTEVRVTFDVPMGGGCSWCTVSDDGADFPKAPEGKNFYWTKDKKTCVLPVELKPGKTYRLSLNDADNKNFQSAAGVPLEPVACTFKTSDKP</sequence>
<name>B9XMK7_PEDPL</name>
<dbReference type="PANTHER" id="PTHR34978">
    <property type="entry name" value="POSSIBLE SENSOR-TRANSDUCER PROTEIN BLAR"/>
    <property type="match status" value="1"/>
</dbReference>
<dbReference type="STRING" id="320771.Cflav_PD2908"/>
<dbReference type="OrthoDB" id="180557at2"/>
<evidence type="ECO:0000259" key="3">
    <source>
        <dbReference type="Pfam" id="PF05569"/>
    </source>
</evidence>